<keyword evidence="4" id="KW-1185">Reference proteome</keyword>
<keyword evidence="2" id="KW-0732">Signal</keyword>
<dbReference type="Proteomes" id="UP000217265">
    <property type="component" value="Chromosome"/>
</dbReference>
<protein>
    <submittedName>
        <fullName evidence="3">Uncharacterized protein</fullName>
    </submittedName>
</protein>
<dbReference type="AlphaFoldDB" id="A0A290QFF9"/>
<proteinExistence type="predicted"/>
<dbReference type="RefSeq" id="WP_096055700.1">
    <property type="nucleotide sequence ID" value="NZ_CP023344.1"/>
</dbReference>
<organism evidence="3 4">
    <name type="scientific">Nibricoccus aquaticus</name>
    <dbReference type="NCBI Taxonomy" id="2576891"/>
    <lineage>
        <taxon>Bacteria</taxon>
        <taxon>Pseudomonadati</taxon>
        <taxon>Verrucomicrobiota</taxon>
        <taxon>Opitutia</taxon>
        <taxon>Opitutales</taxon>
        <taxon>Opitutaceae</taxon>
        <taxon>Nibricoccus</taxon>
    </lineage>
</organism>
<reference evidence="3 4" key="1">
    <citation type="submission" date="2017-09" db="EMBL/GenBank/DDBJ databases">
        <title>Complete genome sequence of Verrucomicrobial strain HZ-65, isolated from freshwater.</title>
        <authorList>
            <person name="Choi A."/>
        </authorList>
    </citation>
    <scope>NUCLEOTIDE SEQUENCE [LARGE SCALE GENOMIC DNA]</scope>
    <source>
        <strain evidence="3 4">HZ-65</strain>
    </source>
</reference>
<dbReference type="KEGG" id="vbh:CMV30_08945"/>
<accession>A0A290QFF9</accession>
<evidence type="ECO:0000313" key="4">
    <source>
        <dbReference type="Proteomes" id="UP000217265"/>
    </source>
</evidence>
<feature type="compositionally biased region" description="Pro residues" evidence="1">
    <location>
        <begin position="76"/>
        <end position="90"/>
    </location>
</feature>
<evidence type="ECO:0000313" key="3">
    <source>
        <dbReference type="EMBL" id="ATC64068.1"/>
    </source>
</evidence>
<feature type="compositionally biased region" description="Basic and acidic residues" evidence="1">
    <location>
        <begin position="100"/>
        <end position="110"/>
    </location>
</feature>
<feature type="region of interest" description="Disordered" evidence="1">
    <location>
        <begin position="76"/>
        <end position="150"/>
    </location>
</feature>
<sequence length="201" mass="21319">MPLSTTTLLRFTAKLSRCLSLALLPALASEAHAAVVGQPQRKQNVRAAQPGLVDKRGAVPYLAALAPLPLRFARPGPEPAYEPPTPPEPKPVVAAITPDAKPEKPSEEKPASSSPAANNPTPQPEQPAAPVSEFSEPLLQPPLPILPDDTKRELRAEDVIPFFIYPTAPASGEARVNVIVPLNTSQSQSTPPPSSATYQEK</sequence>
<evidence type="ECO:0000256" key="2">
    <source>
        <dbReference type="SAM" id="SignalP"/>
    </source>
</evidence>
<evidence type="ECO:0000256" key="1">
    <source>
        <dbReference type="SAM" id="MobiDB-lite"/>
    </source>
</evidence>
<dbReference type="EMBL" id="CP023344">
    <property type="protein sequence ID" value="ATC64068.1"/>
    <property type="molecule type" value="Genomic_DNA"/>
</dbReference>
<name>A0A290QFF9_9BACT</name>
<gene>
    <name evidence="3" type="ORF">CMV30_08945</name>
</gene>
<feature type="signal peptide" evidence="2">
    <location>
        <begin position="1"/>
        <end position="33"/>
    </location>
</feature>
<feature type="chain" id="PRO_5013239470" evidence="2">
    <location>
        <begin position="34"/>
        <end position="201"/>
    </location>
</feature>